<dbReference type="PROSITE" id="PS51318">
    <property type="entry name" value="TAT"/>
    <property type="match status" value="1"/>
</dbReference>
<gene>
    <name evidence="3" type="ORF">ABR189_06325</name>
</gene>
<evidence type="ECO:0000313" key="3">
    <source>
        <dbReference type="EMBL" id="MET6996974.1"/>
    </source>
</evidence>
<reference evidence="3 4" key="1">
    <citation type="submission" date="2024-06" db="EMBL/GenBank/DDBJ databases">
        <title>Chitinophaga defluvii sp. nov., isolated from municipal sewage.</title>
        <authorList>
            <person name="Zhang L."/>
        </authorList>
    </citation>
    <scope>NUCLEOTIDE SEQUENCE [LARGE SCALE GENOMIC DNA]</scope>
    <source>
        <strain evidence="3 4">H8</strain>
    </source>
</reference>
<keyword evidence="4" id="KW-1185">Reference proteome</keyword>
<evidence type="ECO:0000259" key="2">
    <source>
        <dbReference type="Pfam" id="PF22680"/>
    </source>
</evidence>
<evidence type="ECO:0000313" key="4">
    <source>
        <dbReference type="Proteomes" id="UP001549749"/>
    </source>
</evidence>
<proteinExistence type="predicted"/>
<dbReference type="EMBL" id="JBEXAC010000001">
    <property type="protein sequence ID" value="MET6996974.1"/>
    <property type="molecule type" value="Genomic_DNA"/>
</dbReference>
<sequence length="562" mass="63273">MTQQPLNNNSRRTFLKTISLLGGGILWGGQTFCSQSAKNNTDSGMPDNKADYVISAISSLIRVMPDDKLPASNKIAVALAGNEYESFQIVIRAQQDISQVKVVMEPLVNAANTLPEIKWYQVGYVKIDTFQGHPTPLIAASQQPGWYPDPLLERESISLSANWSHAIWCKVHAPAGTPPGVYNSTINIHIGNRVEKINVAVEVYAFSLPERPSLPTLFPMSLDWVAQAYGTLTPAMKKKWMDFVADCRLSPTEMYINPAGTNGARAITPEEYLPFNERMNGFAIYPVTTSWQDRDLDASVLIERFESNRPYIDRLIANGTAAKGNGVFYGFDECEPAHFETMKKVFAHVKQVYPDIPVATTSMHIKSYEQMEAMHIDILILHIFEDIYNNNFADKIRQKGKKVWAYISLQPYAPMPNWRIENNPIEARILLSAMAYHERYDGFLYWSLTQYNKRNEKMPAPIKGNDPVTIEWSVTTPTEEYKWLHGDGILLYPGINGPIGSIRLENIREGLEDYEYYQLLSQKKGPAAAMSAAGQLVTSARQYEQDPQQLYKVRAQIAAAIG</sequence>
<dbReference type="Proteomes" id="UP001549749">
    <property type="component" value="Unassembled WGS sequence"/>
</dbReference>
<dbReference type="Pfam" id="PF13320">
    <property type="entry name" value="GH123_cat"/>
    <property type="match status" value="1"/>
</dbReference>
<dbReference type="RefSeq" id="WP_354659615.1">
    <property type="nucleotide sequence ID" value="NZ_JBEXAC010000001.1"/>
</dbReference>
<comment type="caution">
    <text evidence="3">The sequence shown here is derived from an EMBL/GenBank/DDBJ whole genome shotgun (WGS) entry which is preliminary data.</text>
</comment>
<evidence type="ECO:0000259" key="1">
    <source>
        <dbReference type="Pfam" id="PF13320"/>
    </source>
</evidence>
<dbReference type="Pfam" id="PF22680">
    <property type="entry name" value="Glyco_hydro_123_N_2"/>
    <property type="match status" value="1"/>
</dbReference>
<dbReference type="InterPro" id="IPR025150">
    <property type="entry name" value="GH123_cat"/>
</dbReference>
<dbReference type="InterPro" id="IPR053850">
    <property type="entry name" value="Glyco_hydro_123_N_2"/>
</dbReference>
<feature type="domain" description="Glycoside hydrolase 123 N-terminal" evidence="2">
    <location>
        <begin position="86"/>
        <end position="189"/>
    </location>
</feature>
<accession>A0ABV2T1R9</accession>
<dbReference type="InterPro" id="IPR006311">
    <property type="entry name" value="TAT_signal"/>
</dbReference>
<feature type="domain" description="Glycoside hydrolase 123 catalytic" evidence="1">
    <location>
        <begin position="330"/>
        <end position="519"/>
    </location>
</feature>
<name>A0ABV2T1R9_9BACT</name>
<protein>
    <submittedName>
        <fullName evidence="3">DUF4091 domain-containing protein</fullName>
    </submittedName>
</protein>
<organism evidence="3 4">
    <name type="scientific">Chitinophaga defluvii</name>
    <dbReference type="NCBI Taxonomy" id="3163343"/>
    <lineage>
        <taxon>Bacteria</taxon>
        <taxon>Pseudomonadati</taxon>
        <taxon>Bacteroidota</taxon>
        <taxon>Chitinophagia</taxon>
        <taxon>Chitinophagales</taxon>
        <taxon>Chitinophagaceae</taxon>
        <taxon>Chitinophaga</taxon>
    </lineage>
</organism>